<keyword evidence="1" id="KW-0812">Transmembrane</keyword>
<dbReference type="EMBL" id="MN740717">
    <property type="protein sequence ID" value="QHS80730.1"/>
    <property type="molecule type" value="Genomic_DNA"/>
</dbReference>
<keyword evidence="1" id="KW-1133">Transmembrane helix</keyword>
<proteinExistence type="predicted"/>
<feature type="transmembrane region" description="Helical" evidence="1">
    <location>
        <begin position="48"/>
        <end position="69"/>
    </location>
</feature>
<accession>A0A6C0AMQ2</accession>
<feature type="transmembrane region" description="Helical" evidence="1">
    <location>
        <begin position="7"/>
        <end position="28"/>
    </location>
</feature>
<name>A0A6C0AMQ2_9ZZZZ</name>
<evidence type="ECO:0000313" key="2">
    <source>
        <dbReference type="EMBL" id="QHS80730.1"/>
    </source>
</evidence>
<dbReference type="AlphaFoldDB" id="A0A6C0AMQ2"/>
<evidence type="ECO:0000256" key="1">
    <source>
        <dbReference type="SAM" id="Phobius"/>
    </source>
</evidence>
<sequence length="77" mass="8885">MILSKKSVTTVLIEAVVVGICLILFGNLIEYFKNYIPNISGMKDKIEIYFIAGFVFHIVFEWTGINLWYAKEYCKIA</sequence>
<reference evidence="2" key="1">
    <citation type="journal article" date="2020" name="Nature">
        <title>Giant virus diversity and host interactions through global metagenomics.</title>
        <authorList>
            <person name="Schulz F."/>
            <person name="Roux S."/>
            <person name="Paez-Espino D."/>
            <person name="Jungbluth S."/>
            <person name="Walsh D.A."/>
            <person name="Denef V.J."/>
            <person name="McMahon K.D."/>
            <person name="Konstantinidis K.T."/>
            <person name="Eloe-Fadrosh E.A."/>
            <person name="Kyrpides N.C."/>
            <person name="Woyke T."/>
        </authorList>
    </citation>
    <scope>NUCLEOTIDE SEQUENCE</scope>
    <source>
        <strain evidence="2">GVMAG-S-1091796-13</strain>
    </source>
</reference>
<organism evidence="2">
    <name type="scientific">viral metagenome</name>
    <dbReference type="NCBI Taxonomy" id="1070528"/>
    <lineage>
        <taxon>unclassified sequences</taxon>
        <taxon>metagenomes</taxon>
        <taxon>organismal metagenomes</taxon>
    </lineage>
</organism>
<protein>
    <submittedName>
        <fullName evidence="2">Uncharacterized protein</fullName>
    </submittedName>
</protein>
<keyword evidence="1" id="KW-0472">Membrane</keyword>